<reference evidence="2" key="1">
    <citation type="submission" date="2016-10" db="EMBL/GenBank/DDBJ databases">
        <authorList>
            <person name="Varghese N."/>
            <person name="Submissions S."/>
        </authorList>
    </citation>
    <scope>NUCLEOTIDE SEQUENCE [LARGE SCALE GENOMIC DNA]</scope>
    <source>
        <strain evidence="2">DSM 45722</strain>
    </source>
</reference>
<dbReference type="InterPro" id="IPR021398">
    <property type="entry name" value="DUF3037"/>
</dbReference>
<evidence type="ECO:0000313" key="1">
    <source>
        <dbReference type="EMBL" id="SCX37944.1"/>
    </source>
</evidence>
<proteinExistence type="predicted"/>
<sequence length="293" mass="32582">MAKYIYALVRCVPEPITGEFINVGAIAGDPTTGDWGVRHVENFSRVQKIADVSAIDATMHFLATLSSRAEDQEMLAVDGFNDGEHLSEAALALWHGELNNVVQLSRPRPVIAADAEAALDLVFSRMLIDPARQKRGGLSKARVLKQVRDSYVSAGVDERMLQSRVEMFVGDKVDTRLDIVLGHRRAVQLTQAWSFQRASVDALNTDIKAWGYAMMRLRNNDEARIITGRDEFVVVSPDVPLEVVIAQPENDAQNRVFDVAMDIFMDLRAHVVPLDRVEEVGIRARELLGSSPY</sequence>
<evidence type="ECO:0000313" key="2">
    <source>
        <dbReference type="Proteomes" id="UP000198981"/>
    </source>
</evidence>
<accession>A0A1G4XAK6</accession>
<gene>
    <name evidence="1" type="ORF">SAMN03159343_0246</name>
</gene>
<dbReference type="Pfam" id="PF11236">
    <property type="entry name" value="DUF3037"/>
    <property type="match status" value="1"/>
</dbReference>
<dbReference type="AlphaFoldDB" id="A0A1G4XAK6"/>
<dbReference type="STRING" id="1960309.SAMN03159343_0246"/>
<organism evidence="1 2">
    <name type="scientific">Klenkia marina</name>
    <dbReference type="NCBI Taxonomy" id="1960309"/>
    <lineage>
        <taxon>Bacteria</taxon>
        <taxon>Bacillati</taxon>
        <taxon>Actinomycetota</taxon>
        <taxon>Actinomycetes</taxon>
        <taxon>Geodermatophilales</taxon>
        <taxon>Geodermatophilaceae</taxon>
        <taxon>Klenkia</taxon>
    </lineage>
</organism>
<dbReference type="RefSeq" id="WP_165839235.1">
    <property type="nucleotide sequence ID" value="NZ_FMUH01000001.1"/>
</dbReference>
<name>A0A1G4XAK6_9ACTN</name>
<protein>
    <recommendedName>
        <fullName evidence="3">DUF3037 domain-containing protein</fullName>
    </recommendedName>
</protein>
<keyword evidence="2" id="KW-1185">Reference proteome</keyword>
<dbReference type="Proteomes" id="UP000198981">
    <property type="component" value="Unassembled WGS sequence"/>
</dbReference>
<dbReference type="EMBL" id="FMUH01000001">
    <property type="protein sequence ID" value="SCX37944.1"/>
    <property type="molecule type" value="Genomic_DNA"/>
</dbReference>
<evidence type="ECO:0008006" key="3">
    <source>
        <dbReference type="Google" id="ProtNLM"/>
    </source>
</evidence>